<keyword evidence="1" id="KW-0812">Transmembrane</keyword>
<protein>
    <submittedName>
        <fullName evidence="3">Pilus assembly protein</fullName>
    </submittedName>
</protein>
<accession>A0A9X2HH74</accession>
<evidence type="ECO:0000256" key="1">
    <source>
        <dbReference type="SAM" id="Phobius"/>
    </source>
</evidence>
<comment type="caution">
    <text evidence="3">The sequence shown here is derived from an EMBL/GenBank/DDBJ whole genome shotgun (WGS) entry which is preliminary data.</text>
</comment>
<sequence>MIARHLFSDRSGAGAAEFALILPLLLVFLLGTIDVARFLWECNRAEKATQMGARYAVVADLVDSGLASYSFATSGGLLQGQAVPQASFPGVSCVSTAVTGSAATAVSCTCAGTCGWTVTADVAAFNRIVARMRYFFPRLTAANVEIRYEYSGLGYAGDPNGADVAPLVVVRLRTDQTANRVTFKPLLYTLFSTSSIALPAFSASLTLEDGAGNVAN</sequence>
<feature type="domain" description="TadE-like" evidence="2">
    <location>
        <begin position="12"/>
        <end position="54"/>
    </location>
</feature>
<keyword evidence="1" id="KW-0472">Membrane</keyword>
<gene>
    <name evidence="3" type="ORF">M9978_03745</name>
</gene>
<dbReference type="EMBL" id="JAMLDX010000002">
    <property type="protein sequence ID" value="MCP3729532.1"/>
    <property type="molecule type" value="Genomic_DNA"/>
</dbReference>
<dbReference type="RefSeq" id="WP_254291518.1">
    <property type="nucleotide sequence ID" value="NZ_JAMLDX010000002.1"/>
</dbReference>
<proteinExistence type="predicted"/>
<evidence type="ECO:0000313" key="4">
    <source>
        <dbReference type="Proteomes" id="UP001139451"/>
    </source>
</evidence>
<evidence type="ECO:0000313" key="3">
    <source>
        <dbReference type="EMBL" id="MCP3729532.1"/>
    </source>
</evidence>
<dbReference type="AlphaFoldDB" id="A0A9X2HH74"/>
<keyword evidence="1" id="KW-1133">Transmembrane helix</keyword>
<dbReference type="Proteomes" id="UP001139451">
    <property type="component" value="Unassembled WGS sequence"/>
</dbReference>
<feature type="transmembrane region" description="Helical" evidence="1">
    <location>
        <begin position="20"/>
        <end position="40"/>
    </location>
</feature>
<keyword evidence="4" id="KW-1185">Reference proteome</keyword>
<dbReference type="Pfam" id="PF07811">
    <property type="entry name" value="TadE"/>
    <property type="match status" value="1"/>
</dbReference>
<name>A0A9X2HH74_9SPHN</name>
<dbReference type="InterPro" id="IPR012495">
    <property type="entry name" value="TadE-like_dom"/>
</dbReference>
<organism evidence="3 4">
    <name type="scientific">Sphingomonas tagetis</name>
    <dbReference type="NCBI Taxonomy" id="2949092"/>
    <lineage>
        <taxon>Bacteria</taxon>
        <taxon>Pseudomonadati</taxon>
        <taxon>Pseudomonadota</taxon>
        <taxon>Alphaproteobacteria</taxon>
        <taxon>Sphingomonadales</taxon>
        <taxon>Sphingomonadaceae</taxon>
        <taxon>Sphingomonas</taxon>
    </lineage>
</organism>
<evidence type="ECO:0000259" key="2">
    <source>
        <dbReference type="Pfam" id="PF07811"/>
    </source>
</evidence>
<reference evidence="3" key="1">
    <citation type="submission" date="2022-05" db="EMBL/GenBank/DDBJ databases">
        <title>Sphingomonas sp. strain MG17 Genome sequencing and assembly.</title>
        <authorList>
            <person name="Kim I."/>
        </authorList>
    </citation>
    <scope>NUCLEOTIDE SEQUENCE</scope>
    <source>
        <strain evidence="3">MG17</strain>
    </source>
</reference>